<protein>
    <recommendedName>
        <fullName evidence="3">Secreted protein</fullName>
    </recommendedName>
</protein>
<comment type="caution">
    <text evidence="1">The sequence shown here is derived from an EMBL/GenBank/DDBJ whole genome shotgun (WGS) entry which is preliminary data.</text>
</comment>
<gene>
    <name evidence="1" type="ORF">ACFQ07_03180</name>
</gene>
<keyword evidence="2" id="KW-1185">Reference proteome</keyword>
<evidence type="ECO:0008006" key="3">
    <source>
        <dbReference type="Google" id="ProtNLM"/>
    </source>
</evidence>
<dbReference type="InterPro" id="IPR013211">
    <property type="entry name" value="LVIVD"/>
</dbReference>
<dbReference type="Pfam" id="PF08309">
    <property type="entry name" value="LVIVD"/>
    <property type="match status" value="1"/>
</dbReference>
<dbReference type="EMBL" id="JBHTIR010000276">
    <property type="protein sequence ID" value="MFD0851202.1"/>
    <property type="molecule type" value="Genomic_DNA"/>
</dbReference>
<proteinExistence type="predicted"/>
<organism evidence="1 2">
    <name type="scientific">Actinomadura adrarensis</name>
    <dbReference type="NCBI Taxonomy" id="1819600"/>
    <lineage>
        <taxon>Bacteria</taxon>
        <taxon>Bacillati</taxon>
        <taxon>Actinomycetota</taxon>
        <taxon>Actinomycetes</taxon>
        <taxon>Streptosporangiales</taxon>
        <taxon>Thermomonosporaceae</taxon>
        <taxon>Actinomadura</taxon>
    </lineage>
</organism>
<evidence type="ECO:0000313" key="1">
    <source>
        <dbReference type="EMBL" id="MFD0851202.1"/>
    </source>
</evidence>
<evidence type="ECO:0000313" key="2">
    <source>
        <dbReference type="Proteomes" id="UP001597083"/>
    </source>
</evidence>
<reference evidence="2" key="1">
    <citation type="journal article" date="2019" name="Int. J. Syst. Evol. Microbiol.">
        <title>The Global Catalogue of Microorganisms (GCM) 10K type strain sequencing project: providing services to taxonomists for standard genome sequencing and annotation.</title>
        <authorList>
            <consortium name="The Broad Institute Genomics Platform"/>
            <consortium name="The Broad Institute Genome Sequencing Center for Infectious Disease"/>
            <person name="Wu L."/>
            <person name="Ma J."/>
        </authorList>
    </citation>
    <scope>NUCLEOTIDE SEQUENCE [LARGE SCALE GENOMIC DNA]</scope>
    <source>
        <strain evidence="2">JCM 31696</strain>
    </source>
</reference>
<sequence length="368" mass="39827">MKPVELPAEAFRLKASASSTLIDELDAALPRAGVSAVVGDGNRQATPCEPEAANLLAAFCWQDGDNAVEYWIPQGITTTADSTAEASYDGVRAIVVSWYYDQDQGGTERGIRLSFVDYPTPGAATTYRHVLLVEPQNDEDGHPSFGPVDLHAGGIAWYGDYIYVADTWEGLRVFDVRHIWRTSTDDDTAIGYKPEDGSYQAFGYKYVLPQVFRYTQSTSGGQAPIRFSCVALDRTSTPDSVIVGEYANVPDGQTARARVFRFPLDENSHTLAASADGYVHATEAYDTATESIQGAAAIDGKFFLSISAGANGNGHVGTFTRGGELALHTGDLPIGPEDWSYWAANDQLWNLAEYAGKRSVFAIRASAY</sequence>
<dbReference type="Proteomes" id="UP001597083">
    <property type="component" value="Unassembled WGS sequence"/>
</dbReference>
<accession>A0ABW3CB93</accession>
<name>A0ABW3CB93_9ACTN</name>